<comment type="caution">
    <text evidence="2">The sequence shown here is derived from an EMBL/GenBank/DDBJ whole genome shotgun (WGS) entry which is preliminary data.</text>
</comment>
<dbReference type="Pfam" id="PF00702">
    <property type="entry name" value="Hydrolase"/>
    <property type="match status" value="1"/>
</dbReference>
<dbReference type="PANTHER" id="PTHR43316">
    <property type="entry name" value="HYDROLASE, HALOACID DELAHOGENASE-RELATED"/>
    <property type="match status" value="1"/>
</dbReference>
<dbReference type="SFLD" id="SFLDG01129">
    <property type="entry name" value="C1.5:_HAD__Beta-PGM__Phosphata"/>
    <property type="match status" value="1"/>
</dbReference>
<dbReference type="AlphaFoldDB" id="A0A495IJG7"/>
<dbReference type="InterPro" id="IPR006439">
    <property type="entry name" value="HAD-SF_hydro_IA"/>
</dbReference>
<keyword evidence="3" id="KW-1185">Reference proteome</keyword>
<dbReference type="Proteomes" id="UP000280008">
    <property type="component" value="Unassembled WGS sequence"/>
</dbReference>
<dbReference type="OrthoDB" id="9810501at2"/>
<evidence type="ECO:0000313" key="2">
    <source>
        <dbReference type="EMBL" id="RKR75558.1"/>
    </source>
</evidence>
<evidence type="ECO:0000256" key="1">
    <source>
        <dbReference type="ARBA" id="ARBA00022801"/>
    </source>
</evidence>
<dbReference type="GO" id="GO:0016787">
    <property type="term" value="F:hydrolase activity"/>
    <property type="evidence" value="ECO:0007669"/>
    <property type="project" value="UniProtKB-KW"/>
</dbReference>
<organism evidence="2 3">
    <name type="scientific">Frondihabitans australicus</name>
    <dbReference type="NCBI Taxonomy" id="386892"/>
    <lineage>
        <taxon>Bacteria</taxon>
        <taxon>Bacillati</taxon>
        <taxon>Actinomycetota</taxon>
        <taxon>Actinomycetes</taxon>
        <taxon>Micrococcales</taxon>
        <taxon>Microbacteriaceae</taxon>
        <taxon>Frondihabitans</taxon>
    </lineage>
</organism>
<dbReference type="PANTHER" id="PTHR43316:SF3">
    <property type="entry name" value="HALOACID DEHALOGENASE, TYPE II (AFU_ORTHOLOGUE AFUA_2G07750)-RELATED"/>
    <property type="match status" value="1"/>
</dbReference>
<dbReference type="PRINTS" id="PR00413">
    <property type="entry name" value="HADHALOGNASE"/>
</dbReference>
<dbReference type="InterPro" id="IPR036412">
    <property type="entry name" value="HAD-like_sf"/>
</dbReference>
<dbReference type="SUPFAM" id="SSF56784">
    <property type="entry name" value="HAD-like"/>
    <property type="match status" value="1"/>
</dbReference>
<keyword evidence="1 2" id="KW-0378">Hydrolase</keyword>
<dbReference type="EMBL" id="RBKS01000001">
    <property type="protein sequence ID" value="RKR75558.1"/>
    <property type="molecule type" value="Genomic_DNA"/>
</dbReference>
<protein>
    <submittedName>
        <fullName evidence="2">Putative hydrolase of the HAD superfamily</fullName>
    </submittedName>
</protein>
<dbReference type="SFLD" id="SFLDS00003">
    <property type="entry name" value="Haloacid_Dehalogenase"/>
    <property type="match status" value="1"/>
</dbReference>
<dbReference type="NCBIfam" id="TIGR01509">
    <property type="entry name" value="HAD-SF-IA-v3"/>
    <property type="match status" value="1"/>
</dbReference>
<dbReference type="NCBIfam" id="TIGR01549">
    <property type="entry name" value="HAD-SF-IA-v1"/>
    <property type="match status" value="1"/>
</dbReference>
<name>A0A495IJG7_9MICO</name>
<accession>A0A495IJG7</accession>
<dbReference type="InterPro" id="IPR051540">
    <property type="entry name" value="S-2-haloacid_dehalogenase"/>
</dbReference>
<dbReference type="InterPro" id="IPR023214">
    <property type="entry name" value="HAD_sf"/>
</dbReference>
<reference evidence="2 3" key="1">
    <citation type="submission" date="2018-10" db="EMBL/GenBank/DDBJ databases">
        <title>Sequencing the genomes of 1000 actinobacteria strains.</title>
        <authorList>
            <person name="Klenk H.-P."/>
        </authorList>
    </citation>
    <scope>NUCLEOTIDE SEQUENCE [LARGE SCALE GENOMIC DNA]</scope>
    <source>
        <strain evidence="2 3">DSM 17894</strain>
    </source>
</reference>
<dbReference type="Gene3D" id="3.40.50.1000">
    <property type="entry name" value="HAD superfamily/HAD-like"/>
    <property type="match status" value="1"/>
</dbReference>
<sequence>MPSPGRFRVLLLDFFGTLVDYDPSRVPTTTPTTETFCREHGIEVSADAAVATWDAAFGDLDAETAVSMREYSMAEVGRVAFRTLLGREPAEALAVAGAEAYLDDWGRGILAIEGMGEALDRLGSDARLVIVSNTHASDLVQRTLRGLGVDGLVDAVVTSLDVGWRKPHPAIYEAALAAAGVDRSECLFVGDSKTNDYDGPRAAGIASMLVAPSSVVGVPDAHRIGSLVDLPGRVAV</sequence>
<proteinExistence type="predicted"/>
<evidence type="ECO:0000313" key="3">
    <source>
        <dbReference type="Proteomes" id="UP000280008"/>
    </source>
</evidence>
<gene>
    <name evidence="2" type="ORF">C8E83_2706</name>
</gene>